<keyword evidence="3 7" id="KW-0812">Transmembrane</keyword>
<comment type="subcellular location">
    <subcellularLocation>
        <location evidence="1">Membrane</location>
        <topology evidence="1">Multi-pass membrane protein</topology>
    </subcellularLocation>
</comment>
<evidence type="ECO:0000256" key="4">
    <source>
        <dbReference type="ARBA" id="ARBA00022970"/>
    </source>
</evidence>
<keyword evidence="5 7" id="KW-1133">Transmembrane helix</keyword>
<dbReference type="InterPro" id="IPR050524">
    <property type="entry name" value="APC_YAT"/>
</dbReference>
<feature type="transmembrane region" description="Helical" evidence="7">
    <location>
        <begin position="286"/>
        <end position="305"/>
    </location>
</feature>
<dbReference type="EMBL" id="LK052936">
    <property type="protein sequence ID" value="CDR35814.1"/>
    <property type="molecule type" value="Genomic_DNA"/>
</dbReference>
<accession>A0A061AM69</accession>
<dbReference type="GO" id="GO:0016020">
    <property type="term" value="C:membrane"/>
    <property type="evidence" value="ECO:0007669"/>
    <property type="project" value="UniProtKB-SubCell"/>
</dbReference>
<dbReference type="PANTHER" id="PTHR43341">
    <property type="entry name" value="AMINO ACID PERMEASE"/>
    <property type="match status" value="1"/>
</dbReference>
<dbReference type="OrthoDB" id="10062876at2759"/>
<dbReference type="InterPro" id="IPR004841">
    <property type="entry name" value="AA-permease/SLC12A_dom"/>
</dbReference>
<feature type="transmembrane region" description="Helical" evidence="7">
    <location>
        <begin position="131"/>
        <end position="152"/>
    </location>
</feature>
<dbReference type="FunFam" id="1.20.1740.10:FF:000001">
    <property type="entry name" value="Amino acid permease"/>
    <property type="match status" value="1"/>
</dbReference>
<evidence type="ECO:0000313" key="9">
    <source>
        <dbReference type="EMBL" id="CDR35814.1"/>
    </source>
</evidence>
<feature type="transmembrane region" description="Helical" evidence="7">
    <location>
        <begin position="246"/>
        <end position="266"/>
    </location>
</feature>
<evidence type="ECO:0000256" key="3">
    <source>
        <dbReference type="ARBA" id="ARBA00022692"/>
    </source>
</evidence>
<dbReference type="InterPro" id="IPR004840">
    <property type="entry name" value="Amino_acid_permease_CS"/>
</dbReference>
<feature type="transmembrane region" description="Helical" evidence="7">
    <location>
        <begin position="188"/>
        <end position="212"/>
    </location>
</feature>
<dbReference type="PANTHER" id="PTHR43341:SF4">
    <property type="entry name" value="ARGININE PERMEASE CAN1-RELATED"/>
    <property type="match status" value="1"/>
</dbReference>
<name>A0A061AM69_RHOTO</name>
<evidence type="ECO:0000259" key="8">
    <source>
        <dbReference type="Pfam" id="PF00324"/>
    </source>
</evidence>
<keyword evidence="4" id="KW-0029">Amino-acid transport</keyword>
<organism evidence="9">
    <name type="scientific">Rhodotorula toruloides</name>
    <name type="common">Yeast</name>
    <name type="synonym">Rhodosporidium toruloides</name>
    <dbReference type="NCBI Taxonomy" id="5286"/>
    <lineage>
        <taxon>Eukaryota</taxon>
        <taxon>Fungi</taxon>
        <taxon>Dikarya</taxon>
        <taxon>Basidiomycota</taxon>
        <taxon>Pucciniomycotina</taxon>
        <taxon>Microbotryomycetes</taxon>
        <taxon>Sporidiobolales</taxon>
        <taxon>Sporidiobolaceae</taxon>
        <taxon>Rhodotorula</taxon>
    </lineage>
</organism>
<evidence type="ECO:0000256" key="2">
    <source>
        <dbReference type="ARBA" id="ARBA00022448"/>
    </source>
</evidence>
<feature type="transmembrane region" description="Helical" evidence="7">
    <location>
        <begin position="158"/>
        <end position="176"/>
    </location>
</feature>
<evidence type="ECO:0000256" key="5">
    <source>
        <dbReference type="ARBA" id="ARBA00022989"/>
    </source>
</evidence>
<evidence type="ECO:0000256" key="6">
    <source>
        <dbReference type="ARBA" id="ARBA00023136"/>
    </source>
</evidence>
<proteinExistence type="predicted"/>
<dbReference type="GO" id="GO:0015171">
    <property type="term" value="F:amino acid transmembrane transporter activity"/>
    <property type="evidence" value="ECO:0007669"/>
    <property type="project" value="TreeGrafter"/>
</dbReference>
<protein>
    <submittedName>
        <fullName evidence="9">RHTO0S01e07690g1_1</fullName>
    </submittedName>
</protein>
<sequence>MSARSSEVDVEKEGTVKVEPGRVYGGKEALEGAELGAQGGVKRNLKARHLQMIALGGTIGTGLFVGAGSALATGGAAGIFLGYSSVGMIVYAVMVALGEMTALYPVNGAFVHYASRFVDPSLGFALGWNYWYNWAITIPTEIVAAALVLDYWPRAAEINVAVWITVFFIVITTFNFMGVGAYGEAEFWFALIKIVTLLGLILVALIITAGGVPTSDSSEYPIGFRYWNEVPFQQQNGIPGSLGRFLSFWTVFLQASFSFLGTEIVALTAGEAENPRRNVPKAIKRVFARIVFFYVVGVFMMSLIVSPNDPGLLNNSGTAASPWVIGIEKAGIKVLPHIVNGVILTAAFSAGNSDLYAASRTLYGLACDGQAPRIFAKCLKNGLPIWSLVATASVGFLAYMNCGTGGERAFKPNLLARHPHHLPALLLRRAQARNRPRCVPLQSPAPALGFVRRCVHDHRYHHLLGLSGLPCRKLGHRFLPLSLHHHSLVLPHAHRMEGLEENDFCPPRSDGLLLWPPSARPDGGGTAEDV</sequence>
<gene>
    <name evidence="9" type="ORF">RHTO0S_01e07690g</name>
</gene>
<keyword evidence="6 7" id="KW-0472">Membrane</keyword>
<keyword evidence="2" id="KW-0813">Transport</keyword>
<feature type="domain" description="Amino acid permease/ SLC12A" evidence="8">
    <location>
        <begin position="49"/>
        <end position="405"/>
    </location>
</feature>
<dbReference type="PROSITE" id="PS00218">
    <property type="entry name" value="AMINO_ACID_PERMEASE_1"/>
    <property type="match status" value="1"/>
</dbReference>
<dbReference type="Pfam" id="PF00324">
    <property type="entry name" value="AA_permease"/>
    <property type="match status" value="1"/>
</dbReference>
<feature type="transmembrane region" description="Helical" evidence="7">
    <location>
        <begin position="52"/>
        <end position="83"/>
    </location>
</feature>
<evidence type="ECO:0000256" key="1">
    <source>
        <dbReference type="ARBA" id="ARBA00004141"/>
    </source>
</evidence>
<evidence type="ECO:0000256" key="7">
    <source>
        <dbReference type="SAM" id="Phobius"/>
    </source>
</evidence>
<reference evidence="9" key="1">
    <citation type="journal article" date="2014" name="Genome Announc.">
        <title>Draft genome sequence of Rhodosporidium toruloides CECT1137, an oleaginous yeast of biotechnological interest.</title>
        <authorList>
            <person name="Morin N."/>
            <person name="Calcas X."/>
            <person name="Devillers H."/>
            <person name="Durrens P."/>
            <person name="Sherman D.J."/>
            <person name="Nicaud J.-M."/>
            <person name="Neuveglise C."/>
        </authorList>
    </citation>
    <scope>NUCLEOTIDE SEQUENCE</scope>
    <source>
        <strain evidence="9">CECT1137</strain>
    </source>
</reference>
<dbReference type="Gene3D" id="1.20.1740.10">
    <property type="entry name" value="Amino acid/polyamine transporter I"/>
    <property type="match status" value="1"/>
</dbReference>
<dbReference type="AlphaFoldDB" id="A0A061AM69"/>
<feature type="transmembrane region" description="Helical" evidence="7">
    <location>
        <begin position="89"/>
        <end position="110"/>
    </location>
</feature>